<accession>A0A2S6BW25</accession>
<organism evidence="3 4">
    <name type="scientific">Cercospora berteroae</name>
    <dbReference type="NCBI Taxonomy" id="357750"/>
    <lineage>
        <taxon>Eukaryota</taxon>
        <taxon>Fungi</taxon>
        <taxon>Dikarya</taxon>
        <taxon>Ascomycota</taxon>
        <taxon>Pezizomycotina</taxon>
        <taxon>Dothideomycetes</taxon>
        <taxon>Dothideomycetidae</taxon>
        <taxon>Mycosphaerellales</taxon>
        <taxon>Mycosphaerellaceae</taxon>
        <taxon>Cercospora</taxon>
    </lineage>
</organism>
<evidence type="ECO:0000313" key="4">
    <source>
        <dbReference type="Proteomes" id="UP000237631"/>
    </source>
</evidence>
<feature type="region of interest" description="Disordered" evidence="1">
    <location>
        <begin position="53"/>
        <end position="83"/>
    </location>
</feature>
<dbReference type="AlphaFoldDB" id="A0A2S6BW25"/>
<keyword evidence="4" id="KW-1185">Reference proteome</keyword>
<protein>
    <recommendedName>
        <fullName evidence="5">Carbohydrate-binding module family 19 domain-containing protein</fullName>
    </recommendedName>
</protein>
<dbReference type="OrthoDB" id="3648337at2759"/>
<evidence type="ECO:0000313" key="3">
    <source>
        <dbReference type="EMBL" id="PPJ51667.1"/>
    </source>
</evidence>
<gene>
    <name evidence="3" type="ORF">CBER1_08766</name>
</gene>
<name>A0A2S6BW25_9PEZI</name>
<feature type="chain" id="PRO_5015441096" description="Carbohydrate-binding module family 19 domain-containing protein" evidence="2">
    <location>
        <begin position="18"/>
        <end position="166"/>
    </location>
</feature>
<feature type="signal peptide" evidence="2">
    <location>
        <begin position="1"/>
        <end position="17"/>
    </location>
</feature>
<proteinExistence type="predicted"/>
<sequence>MKFYALATLLTVTLTSAIPTNNNNEPGVNNKPPIRRSLTGLAFKPLNQEFYPIPNNQPYANNPPNPSGHPLPTGTAPSIPYPTGTSAPFPPIPTGFTPCTTANSIVCASPKLVGLCENGAVSFRPVAPGTACVNGRIVSEREIYAIVDDEEDEDDGIGGWGWWERV</sequence>
<comment type="caution">
    <text evidence="3">The sequence shown here is derived from an EMBL/GenBank/DDBJ whole genome shotgun (WGS) entry which is preliminary data.</text>
</comment>
<dbReference type="Proteomes" id="UP000237631">
    <property type="component" value="Unassembled WGS sequence"/>
</dbReference>
<dbReference type="EMBL" id="PNEN01001744">
    <property type="protein sequence ID" value="PPJ51667.1"/>
    <property type="molecule type" value="Genomic_DNA"/>
</dbReference>
<reference evidence="4" key="1">
    <citation type="journal article" date="2017" name="bioRxiv">
        <title>Conservation of a gene cluster reveals novel cercosporin biosynthetic mechanisms and extends production to the genus Colletotrichum.</title>
        <authorList>
            <person name="de Jonge R."/>
            <person name="Ebert M.K."/>
            <person name="Huitt-Roehl C.R."/>
            <person name="Pal P."/>
            <person name="Suttle J.C."/>
            <person name="Spanner R.E."/>
            <person name="Neubauer J.D."/>
            <person name="Jurick W.M.II."/>
            <person name="Stott K.A."/>
            <person name="Secor G.A."/>
            <person name="Thomma B.P.H.J."/>
            <person name="Van de Peer Y."/>
            <person name="Townsend C.A."/>
            <person name="Bolton M.D."/>
        </authorList>
    </citation>
    <scope>NUCLEOTIDE SEQUENCE [LARGE SCALE GENOMIC DNA]</scope>
    <source>
        <strain evidence="4">CBS538.71</strain>
    </source>
</reference>
<evidence type="ECO:0000256" key="2">
    <source>
        <dbReference type="SAM" id="SignalP"/>
    </source>
</evidence>
<evidence type="ECO:0000256" key="1">
    <source>
        <dbReference type="SAM" id="MobiDB-lite"/>
    </source>
</evidence>
<evidence type="ECO:0008006" key="5">
    <source>
        <dbReference type="Google" id="ProtNLM"/>
    </source>
</evidence>
<keyword evidence="2" id="KW-0732">Signal</keyword>